<dbReference type="EMBL" id="WNZX01000002">
    <property type="protein sequence ID" value="MUG69621.1"/>
    <property type="molecule type" value="Genomic_DNA"/>
</dbReference>
<keyword evidence="3" id="KW-1185">Reference proteome</keyword>
<sequence>MERLLFRKGLAARLRRLVSAKEGQFTLEAAWTLPIIVLLTFSLLWLAVMMYRESGLYFNAGRLAERTAYVWDNSRKDMVTGAVRPEAGDGLYWRLADDGLSQWFNVANPMSPVRVALPQSAGERDTAEGPAGKLARTAGLLDVSVRGSLSFQHYGLFRVVRAALERNIEVPATASRWFKSTEIEAFAASYVVEPVETIRLTDLTRTFISEIQGRIKPKQALAAMVQPASDVKQPVPVTSHAQAAEYVRLLVNGTETIVQATPESKRTIDALDASGVAHQAYYTFNEKNLREVQMPKDLELLKKGVQVKGVVWHFFKTSNQDKIKLSQGLRKELERSGIVVVFHE</sequence>
<feature type="transmembrane region" description="Helical" evidence="1">
    <location>
        <begin position="29"/>
        <end position="48"/>
    </location>
</feature>
<keyword evidence="1" id="KW-0472">Membrane</keyword>
<dbReference type="AlphaFoldDB" id="A0A7X2Z799"/>
<dbReference type="Proteomes" id="UP000450917">
    <property type="component" value="Unassembled WGS sequence"/>
</dbReference>
<name>A0A7X2Z799_9BACL</name>
<keyword evidence="1" id="KW-0812">Transmembrane</keyword>
<protein>
    <recommendedName>
        <fullName evidence="4">Pilus assembly protein</fullName>
    </recommendedName>
</protein>
<dbReference type="RefSeq" id="WP_155613970.1">
    <property type="nucleotide sequence ID" value="NZ_JBDLZV010000001.1"/>
</dbReference>
<keyword evidence="1" id="KW-1133">Transmembrane helix</keyword>
<gene>
    <name evidence="2" type="ORF">GNP93_02905</name>
</gene>
<reference evidence="2 3" key="1">
    <citation type="submission" date="2019-11" db="EMBL/GenBank/DDBJ databases">
        <title>Draft genome sequences of five Paenibacillus species of dairy origin.</title>
        <authorList>
            <person name="Olajide A.M."/>
            <person name="Chen S."/>
            <person name="Lapointe G."/>
        </authorList>
    </citation>
    <scope>NUCLEOTIDE SEQUENCE [LARGE SCALE GENOMIC DNA]</scope>
    <source>
        <strain evidence="2 3">2CS3</strain>
    </source>
</reference>
<evidence type="ECO:0000313" key="3">
    <source>
        <dbReference type="Proteomes" id="UP000450917"/>
    </source>
</evidence>
<organism evidence="2 3">
    <name type="scientific">Paenibacillus validus</name>
    <dbReference type="NCBI Taxonomy" id="44253"/>
    <lineage>
        <taxon>Bacteria</taxon>
        <taxon>Bacillati</taxon>
        <taxon>Bacillota</taxon>
        <taxon>Bacilli</taxon>
        <taxon>Bacillales</taxon>
        <taxon>Paenibacillaceae</taxon>
        <taxon>Paenibacillus</taxon>
    </lineage>
</organism>
<accession>A0A7X2Z799</accession>
<proteinExistence type="predicted"/>
<evidence type="ECO:0008006" key="4">
    <source>
        <dbReference type="Google" id="ProtNLM"/>
    </source>
</evidence>
<comment type="caution">
    <text evidence="2">The sequence shown here is derived from an EMBL/GenBank/DDBJ whole genome shotgun (WGS) entry which is preliminary data.</text>
</comment>
<evidence type="ECO:0000256" key="1">
    <source>
        <dbReference type="SAM" id="Phobius"/>
    </source>
</evidence>
<evidence type="ECO:0000313" key="2">
    <source>
        <dbReference type="EMBL" id="MUG69621.1"/>
    </source>
</evidence>